<evidence type="ECO:0000313" key="14">
    <source>
        <dbReference type="EMBL" id="OVA20966.1"/>
    </source>
</evidence>
<dbReference type="FunCoup" id="A0A200RE35">
    <property type="interactions" value="61"/>
</dbReference>
<dbReference type="EMBL" id="MVGT01000004">
    <property type="protein sequence ID" value="OVA20966.1"/>
    <property type="molecule type" value="Genomic_DNA"/>
</dbReference>
<dbReference type="PROSITE" id="PS51257">
    <property type="entry name" value="PROKAR_LIPOPROTEIN"/>
    <property type="match status" value="1"/>
</dbReference>
<organism evidence="14 15">
    <name type="scientific">Macleaya cordata</name>
    <name type="common">Five-seeded plume-poppy</name>
    <name type="synonym">Bocconia cordata</name>
    <dbReference type="NCBI Taxonomy" id="56857"/>
    <lineage>
        <taxon>Eukaryota</taxon>
        <taxon>Viridiplantae</taxon>
        <taxon>Streptophyta</taxon>
        <taxon>Embryophyta</taxon>
        <taxon>Tracheophyta</taxon>
        <taxon>Spermatophyta</taxon>
        <taxon>Magnoliopsida</taxon>
        <taxon>Ranunculales</taxon>
        <taxon>Papaveraceae</taxon>
        <taxon>Papaveroideae</taxon>
        <taxon>Macleaya</taxon>
    </lineage>
</organism>
<dbReference type="InParanoid" id="A0A200RE35"/>
<keyword evidence="9" id="KW-0961">Cell wall biogenesis/degradation</keyword>
<comment type="similarity">
    <text evidence="2 12">Belongs to the glycosyl hydrolase 28 family.</text>
</comment>
<dbReference type="OMA" id="IAMEFSG"/>
<keyword evidence="5" id="KW-0964">Secreted</keyword>
<evidence type="ECO:0000313" key="15">
    <source>
        <dbReference type="Proteomes" id="UP000195402"/>
    </source>
</evidence>
<evidence type="ECO:0000256" key="13">
    <source>
        <dbReference type="SAM" id="SignalP"/>
    </source>
</evidence>
<dbReference type="GO" id="GO:0010047">
    <property type="term" value="P:fruit dehiscence"/>
    <property type="evidence" value="ECO:0007669"/>
    <property type="project" value="UniProtKB-ARBA"/>
</dbReference>
<dbReference type="GO" id="GO:0004650">
    <property type="term" value="F:polygalacturonase activity"/>
    <property type="evidence" value="ECO:0007669"/>
    <property type="project" value="UniProtKB-EC"/>
</dbReference>
<dbReference type="AlphaFoldDB" id="A0A200RE35"/>
<keyword evidence="6 13" id="KW-0732">Signal</keyword>
<comment type="caution">
    <text evidence="14">The sequence shown here is derived from an EMBL/GenBank/DDBJ whole genome shotgun (WGS) entry which is preliminary data.</text>
</comment>
<dbReference type="EC" id="3.2.1.15" evidence="3"/>
<evidence type="ECO:0000256" key="12">
    <source>
        <dbReference type="RuleBase" id="RU361169"/>
    </source>
</evidence>
<evidence type="ECO:0000256" key="1">
    <source>
        <dbReference type="ARBA" id="ARBA00004191"/>
    </source>
</evidence>
<feature type="signal peptide" evidence="13">
    <location>
        <begin position="1"/>
        <end position="22"/>
    </location>
</feature>
<keyword evidence="7 12" id="KW-0378">Hydrolase</keyword>
<dbReference type="STRING" id="56857.A0A200RE35"/>
<dbReference type="PANTHER" id="PTHR31375">
    <property type="match status" value="1"/>
</dbReference>
<dbReference type="GO" id="GO:0009901">
    <property type="term" value="P:anther dehiscence"/>
    <property type="evidence" value="ECO:0007669"/>
    <property type="project" value="UniProtKB-ARBA"/>
</dbReference>
<dbReference type="InterPro" id="IPR000743">
    <property type="entry name" value="Glyco_hydro_28"/>
</dbReference>
<gene>
    <name evidence="14" type="ORF">BVC80_8837g23</name>
</gene>
<accession>A0A200RE35</accession>
<evidence type="ECO:0000256" key="6">
    <source>
        <dbReference type="ARBA" id="ARBA00022729"/>
    </source>
</evidence>
<feature type="active site" evidence="11">
    <location>
        <position position="300"/>
    </location>
</feature>
<dbReference type="Proteomes" id="UP000195402">
    <property type="component" value="Unassembled WGS sequence"/>
</dbReference>
<evidence type="ECO:0000256" key="2">
    <source>
        <dbReference type="ARBA" id="ARBA00008834"/>
    </source>
</evidence>
<protein>
    <recommendedName>
        <fullName evidence="3">endo-polygalacturonase</fullName>
        <ecNumber evidence="3">3.2.1.15</ecNumber>
    </recommendedName>
</protein>
<evidence type="ECO:0000256" key="4">
    <source>
        <dbReference type="ARBA" id="ARBA00022512"/>
    </source>
</evidence>
<keyword evidence="8 12" id="KW-0326">Glycosidase</keyword>
<sequence>MGLQKQLLQLFMLLVSSFSCYSSLNQDPLSNYLDKTSAYDNSAYPTYFGTINDEDQDGDFEPNFNYEPDESSNFESFSEVGSPSSSIKVVNVNDFGAKGDGTDATEAFEKAWEEACSSTDGAVLLVPQSKKYLLRKITFSGPCKSELTMKVYGIIEASANRADYKKDTRHWILFQNIQNFKIEGGGTFDGKGDIWWKNSCKIDKSRALTFYNCKNLSVKNLRIRDAQQIHISIEQCFNVQALNLLITAPERSPNTDGIHVAGTRKIQIISCVIKTGDDCISIVSGSQNVQAMDITCGPGHGISIGSLGAGKSEAHVSDIFVDTAKLSGTTNGVRIKSWQGGSGNANKITFQNVYMHNVTNPIIIDQNYCDQTDPCNEQESAVQVKDVVYKNIRGTSASDVAVKFDCSKGYPCRGVVLQNINLVREGGNQAKALCKSVKLTKIGGVTPNCP</sequence>
<dbReference type="Gene3D" id="2.160.20.10">
    <property type="entry name" value="Single-stranded right-handed beta-helix, Pectin lyase-like"/>
    <property type="match status" value="1"/>
</dbReference>
<dbReference type="SUPFAM" id="SSF51126">
    <property type="entry name" value="Pectin lyase-like"/>
    <property type="match status" value="1"/>
</dbReference>
<keyword evidence="15" id="KW-1185">Reference proteome</keyword>
<keyword evidence="4" id="KW-0134">Cell wall</keyword>
<feature type="chain" id="PRO_5012216639" description="endo-polygalacturonase" evidence="13">
    <location>
        <begin position="23"/>
        <end position="450"/>
    </location>
</feature>
<evidence type="ECO:0000256" key="7">
    <source>
        <dbReference type="ARBA" id="ARBA00022801"/>
    </source>
</evidence>
<dbReference type="FunFam" id="2.160.20.10:FF:000028">
    <property type="entry name" value="Polygalacturonase QRT2"/>
    <property type="match status" value="1"/>
</dbReference>
<evidence type="ECO:0000256" key="9">
    <source>
        <dbReference type="ARBA" id="ARBA00023316"/>
    </source>
</evidence>
<dbReference type="Pfam" id="PF00295">
    <property type="entry name" value="Glyco_hydro_28"/>
    <property type="match status" value="1"/>
</dbReference>
<dbReference type="PROSITE" id="PS00502">
    <property type="entry name" value="POLYGALACTURONASE"/>
    <property type="match status" value="1"/>
</dbReference>
<dbReference type="InterPro" id="IPR011050">
    <property type="entry name" value="Pectin_lyase_fold/virulence"/>
</dbReference>
<evidence type="ECO:0000256" key="3">
    <source>
        <dbReference type="ARBA" id="ARBA00012736"/>
    </source>
</evidence>
<evidence type="ECO:0000256" key="11">
    <source>
        <dbReference type="PROSITE-ProRule" id="PRU10052"/>
    </source>
</evidence>
<dbReference type="InterPro" id="IPR012334">
    <property type="entry name" value="Pectin_lyas_fold"/>
</dbReference>
<evidence type="ECO:0000256" key="8">
    <source>
        <dbReference type="ARBA" id="ARBA00023295"/>
    </source>
</evidence>
<dbReference type="GO" id="GO:0005975">
    <property type="term" value="P:carbohydrate metabolic process"/>
    <property type="evidence" value="ECO:0007669"/>
    <property type="project" value="InterPro"/>
</dbReference>
<comment type="subcellular location">
    <subcellularLocation>
        <location evidence="1">Secreted</location>
        <location evidence="1">Cell wall</location>
    </subcellularLocation>
</comment>
<reference evidence="14 15" key="1">
    <citation type="journal article" date="2017" name="Mol. Plant">
        <title>The Genome of Medicinal Plant Macleaya cordata Provides New Insights into Benzylisoquinoline Alkaloids Metabolism.</title>
        <authorList>
            <person name="Liu X."/>
            <person name="Liu Y."/>
            <person name="Huang P."/>
            <person name="Ma Y."/>
            <person name="Qing Z."/>
            <person name="Tang Q."/>
            <person name="Cao H."/>
            <person name="Cheng P."/>
            <person name="Zheng Y."/>
            <person name="Yuan Z."/>
            <person name="Zhou Y."/>
            <person name="Liu J."/>
            <person name="Tang Z."/>
            <person name="Zhuo Y."/>
            <person name="Zhang Y."/>
            <person name="Yu L."/>
            <person name="Huang J."/>
            <person name="Yang P."/>
            <person name="Peng Q."/>
            <person name="Zhang J."/>
            <person name="Jiang W."/>
            <person name="Zhang Z."/>
            <person name="Lin K."/>
            <person name="Ro D.K."/>
            <person name="Chen X."/>
            <person name="Xiong X."/>
            <person name="Shang Y."/>
            <person name="Huang S."/>
            <person name="Zeng J."/>
        </authorList>
    </citation>
    <scope>NUCLEOTIDE SEQUENCE [LARGE SCALE GENOMIC DNA]</scope>
    <source>
        <strain evidence="15">cv. BLH2017</strain>
        <tissue evidence="14">Root</tissue>
    </source>
</reference>
<name>A0A200RE35_MACCD</name>
<evidence type="ECO:0000256" key="5">
    <source>
        <dbReference type="ARBA" id="ARBA00022525"/>
    </source>
</evidence>
<dbReference type="GO" id="GO:0009830">
    <property type="term" value="P:cell wall modification involved in abscission"/>
    <property type="evidence" value="ECO:0007669"/>
    <property type="project" value="UniProtKB-ARBA"/>
</dbReference>
<dbReference type="OrthoDB" id="187139at2759"/>
<comment type="catalytic activity">
    <reaction evidence="10">
        <text>(1,4-alpha-D-galacturonosyl)n+m + H2O = (1,4-alpha-D-galacturonosyl)n + (1,4-alpha-D-galacturonosyl)m.</text>
        <dbReference type="EC" id="3.2.1.15"/>
    </reaction>
</comment>
<evidence type="ECO:0000256" key="10">
    <source>
        <dbReference type="ARBA" id="ARBA00034074"/>
    </source>
</evidence>
<proteinExistence type="inferred from homology"/>